<comment type="caution">
    <text evidence="1">The sequence shown here is derived from an EMBL/GenBank/DDBJ whole genome shotgun (WGS) entry which is preliminary data.</text>
</comment>
<protein>
    <submittedName>
        <fullName evidence="1">Uncharacterized protein</fullName>
    </submittedName>
</protein>
<sequence length="509" mass="60504">MSEYNEIGEKLSEPVIKSLKSLRNHILNYDFLENNCRYDIFQELLAFRKSWRELSISLEEIDNKINDDLVKEFYENNLCIDECKVRENFINIISNNFENNIHPAFEMYYHRNVDENEDLNSLVLSSTESFEKVIKTLEFDLEDRKKKLVELESIKQKYSELVTESKSMNHQEEELNKHIEPLKKSLEIFTNFLDDSKGENSEGFCPDTLLELHKYLRPIYIYFNSFMDKINSKNDNDKVVHVTVDEYGQVIISINKPLSKLVDDKASQNYKDFLVSIFPIKLEFSTMNTLSSREVILLSVVFNTEKQLKYHIFSDILFEKDSGENIPLIDEETMDILPNDIYGQPYYWLQFFVNNKEVIPLKVTEMNIDPSDIFKIIEYRIQNFVFFNFMLYLASIGPKLFIDFILFYLKIEFLDTQVIEINLEKYSLNTINECNKHSLIIKVNNKNIYIEINLSGNMSYCITFDESTYREEFTFTKNEFNNNNLVYNREITRNFCKKLFQILSKIQQN</sequence>
<name>A0A1J4MJK0_9CRYT</name>
<dbReference type="RefSeq" id="XP_028874393.1">
    <property type="nucleotide sequence ID" value="XM_029019272.1"/>
</dbReference>
<dbReference type="EMBL" id="LRBP01000017">
    <property type="protein sequence ID" value="OII73029.1"/>
    <property type="molecule type" value="Genomic_DNA"/>
</dbReference>
<organism evidence="1 2">
    <name type="scientific">Cryptosporidium ubiquitum</name>
    <dbReference type="NCBI Taxonomy" id="857276"/>
    <lineage>
        <taxon>Eukaryota</taxon>
        <taxon>Sar</taxon>
        <taxon>Alveolata</taxon>
        <taxon>Apicomplexa</taxon>
        <taxon>Conoidasida</taxon>
        <taxon>Coccidia</taxon>
        <taxon>Eucoccidiorida</taxon>
        <taxon>Eimeriorina</taxon>
        <taxon>Cryptosporidiidae</taxon>
        <taxon>Cryptosporidium</taxon>
    </lineage>
</organism>
<dbReference type="GeneID" id="39979051"/>
<gene>
    <name evidence="1" type="ORF">cubi_02260</name>
</gene>
<dbReference type="VEuPathDB" id="CryptoDB:cubi_02260"/>
<dbReference type="AlphaFoldDB" id="A0A1J4MJK0"/>
<keyword evidence="2" id="KW-1185">Reference proteome</keyword>
<proteinExistence type="predicted"/>
<accession>A0A1J4MJK0</accession>
<dbReference type="OrthoDB" id="343847at2759"/>
<evidence type="ECO:0000313" key="1">
    <source>
        <dbReference type="EMBL" id="OII73029.1"/>
    </source>
</evidence>
<dbReference type="Proteomes" id="UP000186176">
    <property type="component" value="Unassembled WGS sequence"/>
</dbReference>
<reference evidence="1 2" key="1">
    <citation type="submission" date="2016-10" db="EMBL/GenBank/DDBJ databases">
        <title>Reductive evolution of mitochondrial metabolism and differential evolution of invasion-related proteins in Cryptosporidium.</title>
        <authorList>
            <person name="Liu S."/>
            <person name="Roellig D.M."/>
            <person name="Guo Y."/>
            <person name="Li N."/>
            <person name="Frace M.A."/>
            <person name="Tang K."/>
            <person name="Zhang L."/>
            <person name="Feng Y."/>
            <person name="Xiao L."/>
        </authorList>
    </citation>
    <scope>NUCLEOTIDE SEQUENCE [LARGE SCALE GENOMIC DNA]</scope>
    <source>
        <strain evidence="1">39726</strain>
    </source>
</reference>
<evidence type="ECO:0000313" key="2">
    <source>
        <dbReference type="Proteomes" id="UP000186176"/>
    </source>
</evidence>